<evidence type="ECO:0000256" key="1">
    <source>
        <dbReference type="SAM" id="MobiDB-lite"/>
    </source>
</evidence>
<sequence>MDYRRERAGDRTYHPRQEENYRERSIISRTARSSYDSHRNKSQSMQYRVVERSRFSSGSYAPQLPPVKPQGDVTYKGTIPTDQIERTTPVPAADRVESTPPRNIKERLGVNHSSNEGSNSGSRERRSALERLSTSRKS</sequence>
<name>A0A8X8BDQ8_BRACI</name>
<protein>
    <submittedName>
        <fullName evidence="2">Uncharacterized protein</fullName>
    </submittedName>
</protein>
<proteinExistence type="predicted"/>
<dbReference type="Proteomes" id="UP000886595">
    <property type="component" value="Unassembled WGS sequence"/>
</dbReference>
<accession>A0A8X8BDQ8</accession>
<organism evidence="2 3">
    <name type="scientific">Brassica carinata</name>
    <name type="common">Ethiopian mustard</name>
    <name type="synonym">Abyssinian cabbage</name>
    <dbReference type="NCBI Taxonomy" id="52824"/>
    <lineage>
        <taxon>Eukaryota</taxon>
        <taxon>Viridiplantae</taxon>
        <taxon>Streptophyta</taxon>
        <taxon>Embryophyta</taxon>
        <taxon>Tracheophyta</taxon>
        <taxon>Spermatophyta</taxon>
        <taxon>Magnoliopsida</taxon>
        <taxon>eudicotyledons</taxon>
        <taxon>Gunneridae</taxon>
        <taxon>Pentapetalae</taxon>
        <taxon>rosids</taxon>
        <taxon>malvids</taxon>
        <taxon>Brassicales</taxon>
        <taxon>Brassicaceae</taxon>
        <taxon>Brassiceae</taxon>
        <taxon>Brassica</taxon>
    </lineage>
</organism>
<keyword evidence="3" id="KW-1185">Reference proteome</keyword>
<reference evidence="2 3" key="1">
    <citation type="submission" date="2020-02" db="EMBL/GenBank/DDBJ databases">
        <authorList>
            <person name="Ma Q."/>
            <person name="Huang Y."/>
            <person name="Song X."/>
            <person name="Pei D."/>
        </authorList>
    </citation>
    <scope>NUCLEOTIDE SEQUENCE [LARGE SCALE GENOMIC DNA]</scope>
    <source>
        <strain evidence="2">Sxm20200214</strain>
        <tissue evidence="2">Leaf</tissue>
    </source>
</reference>
<comment type="caution">
    <text evidence="2">The sequence shown here is derived from an EMBL/GenBank/DDBJ whole genome shotgun (WGS) entry which is preliminary data.</text>
</comment>
<dbReference type="EMBL" id="JAAMPC010000001">
    <property type="protein sequence ID" value="KAG2330638.1"/>
    <property type="molecule type" value="Genomic_DNA"/>
</dbReference>
<dbReference type="AlphaFoldDB" id="A0A8X8BDQ8"/>
<evidence type="ECO:0000313" key="2">
    <source>
        <dbReference type="EMBL" id="KAG2330638.1"/>
    </source>
</evidence>
<feature type="region of interest" description="Disordered" evidence="1">
    <location>
        <begin position="1"/>
        <end position="138"/>
    </location>
</feature>
<gene>
    <name evidence="2" type="ORF">Bca52824_001818</name>
</gene>
<evidence type="ECO:0000313" key="3">
    <source>
        <dbReference type="Proteomes" id="UP000886595"/>
    </source>
</evidence>
<feature type="compositionally biased region" description="Basic and acidic residues" evidence="1">
    <location>
        <begin position="1"/>
        <end position="26"/>
    </location>
</feature>